<feature type="non-terminal residue" evidence="2">
    <location>
        <position position="61"/>
    </location>
</feature>
<dbReference type="EMBL" id="ADMT01000101">
    <property type="protein sequence ID" value="EFF83567.1"/>
    <property type="molecule type" value="Genomic_DNA"/>
</dbReference>
<dbReference type="HOGENOM" id="CLU_2927760_0_0_6"/>
<dbReference type="Proteomes" id="UP000003085">
    <property type="component" value="Unassembled WGS sequence"/>
</dbReference>
<gene>
    <name evidence="2" type="ORF">HMP0015_0944</name>
</gene>
<protein>
    <submittedName>
        <fullName evidence="2">Uncharacterized protein</fullName>
    </submittedName>
</protein>
<sequence>MYKINLILSLLKQPLFVNLNIHSMSNHALQVFSKSILYRSFILTLVSIIIAKIVFPYISIQ</sequence>
<feature type="transmembrane region" description="Helical" evidence="1">
    <location>
        <begin position="36"/>
        <end position="58"/>
    </location>
</feature>
<name>D4XMK2_ACIHA</name>
<dbReference type="AlphaFoldDB" id="D4XMK2"/>
<reference evidence="3" key="1">
    <citation type="submission" date="2010-03" db="EMBL/GenBank/DDBJ databases">
        <title>Complete sequence of Mobiluncus curtisii ATCC 43063.</title>
        <authorList>
            <person name="Muzny D."/>
            <person name="Qin X."/>
            <person name="Deng J."/>
            <person name="Jiang H."/>
            <person name="Liu Y."/>
            <person name="Qu J."/>
            <person name="Song X.-Z."/>
            <person name="Zhang L."/>
            <person name="Thornton R."/>
            <person name="Coyle M."/>
            <person name="Francisco L."/>
            <person name="Jackson L."/>
            <person name="Javaid M."/>
            <person name="Korchina V."/>
            <person name="Kovar C."/>
            <person name="Mata R."/>
            <person name="Mathew T."/>
            <person name="Ngo R."/>
            <person name="Nguyen L."/>
            <person name="Nguyen N."/>
            <person name="Okwuonu G."/>
            <person name="Ongeri F."/>
            <person name="Pham C."/>
            <person name="Simmons D."/>
            <person name="Wilczek-Boney K."/>
            <person name="Hale W."/>
            <person name="Jakkamsetti A."/>
            <person name="Pham P."/>
            <person name="Ruth R."/>
            <person name="San Lucas F."/>
            <person name="Warren J."/>
            <person name="Zhang J."/>
            <person name="Zhao Z."/>
            <person name="Zhou C."/>
            <person name="Zhu D."/>
            <person name="Lee S."/>
            <person name="Bess C."/>
            <person name="Blankenburg K."/>
            <person name="Forbes L."/>
            <person name="Fu Q."/>
            <person name="Gubbala S."/>
            <person name="Hirani K."/>
            <person name="Jayaseelan J.C."/>
            <person name="Lara F."/>
            <person name="Munidasa M."/>
            <person name="Palculict T."/>
            <person name="Patil S."/>
            <person name="Pu L.-L."/>
            <person name="Saada N."/>
            <person name="Tang L."/>
            <person name="Weissenberger G."/>
            <person name="Zhu Y."/>
            <person name="Hemphill L."/>
            <person name="Shang Y."/>
            <person name="Youmans B."/>
            <person name="Ayvaz T."/>
            <person name="Ross M."/>
            <person name="Santibanez J."/>
            <person name="Aqrawi P."/>
            <person name="Gross S."/>
            <person name="Joshi V."/>
            <person name="Fowler G."/>
            <person name="Nazareth L."/>
            <person name="Reid J."/>
            <person name="Worley K."/>
            <person name="Petrosino J."/>
            <person name="Highlander S."/>
            <person name="Gibbs R."/>
            <person name="Gibbs R."/>
        </authorList>
    </citation>
    <scope>NUCLEOTIDE SEQUENCE [LARGE SCALE GENOMIC DNA]</scope>
    <source>
        <strain evidence="3">ATCC 19194</strain>
    </source>
</reference>
<keyword evidence="1" id="KW-0472">Membrane</keyword>
<keyword evidence="1" id="KW-1133">Transmembrane helix</keyword>
<comment type="caution">
    <text evidence="2">The sequence shown here is derived from an EMBL/GenBank/DDBJ whole genome shotgun (WGS) entry which is preliminary data.</text>
</comment>
<evidence type="ECO:0000313" key="2">
    <source>
        <dbReference type="EMBL" id="EFF83567.1"/>
    </source>
</evidence>
<accession>D4XMK2</accession>
<evidence type="ECO:0000256" key="1">
    <source>
        <dbReference type="SAM" id="Phobius"/>
    </source>
</evidence>
<organism evidence="2 3">
    <name type="scientific">Acinetobacter haemolyticus ATCC 19194</name>
    <dbReference type="NCBI Taxonomy" id="707232"/>
    <lineage>
        <taxon>Bacteria</taxon>
        <taxon>Pseudomonadati</taxon>
        <taxon>Pseudomonadota</taxon>
        <taxon>Gammaproteobacteria</taxon>
        <taxon>Moraxellales</taxon>
        <taxon>Moraxellaceae</taxon>
        <taxon>Acinetobacter</taxon>
    </lineage>
</organism>
<evidence type="ECO:0000313" key="3">
    <source>
        <dbReference type="Proteomes" id="UP000003085"/>
    </source>
</evidence>
<proteinExistence type="predicted"/>
<keyword evidence="1" id="KW-0812">Transmembrane</keyword>